<evidence type="ECO:0000313" key="1">
    <source>
        <dbReference type="EMBL" id="KAK1128983.1"/>
    </source>
</evidence>
<evidence type="ECO:0000313" key="2">
    <source>
        <dbReference type="Proteomes" id="UP001177670"/>
    </source>
</evidence>
<proteinExistence type="predicted"/>
<protein>
    <submittedName>
        <fullName evidence="1">Uncharacterized protein</fullName>
    </submittedName>
</protein>
<organism evidence="1 2">
    <name type="scientific">Melipona bicolor</name>
    <dbReference type="NCBI Taxonomy" id="60889"/>
    <lineage>
        <taxon>Eukaryota</taxon>
        <taxon>Metazoa</taxon>
        <taxon>Ecdysozoa</taxon>
        <taxon>Arthropoda</taxon>
        <taxon>Hexapoda</taxon>
        <taxon>Insecta</taxon>
        <taxon>Pterygota</taxon>
        <taxon>Neoptera</taxon>
        <taxon>Endopterygota</taxon>
        <taxon>Hymenoptera</taxon>
        <taxon>Apocrita</taxon>
        <taxon>Aculeata</taxon>
        <taxon>Apoidea</taxon>
        <taxon>Anthophila</taxon>
        <taxon>Apidae</taxon>
        <taxon>Melipona</taxon>
    </lineage>
</organism>
<dbReference type="EMBL" id="JAHYIQ010000009">
    <property type="protein sequence ID" value="KAK1128983.1"/>
    <property type="molecule type" value="Genomic_DNA"/>
</dbReference>
<comment type="caution">
    <text evidence="1">The sequence shown here is derived from an EMBL/GenBank/DDBJ whole genome shotgun (WGS) entry which is preliminary data.</text>
</comment>
<sequence>MSEKGVVSSLKNRERVSGSIFWRHSWHCSAYLSRELSFSKLNSPVRSWDNMARAKTN</sequence>
<dbReference type="Proteomes" id="UP001177670">
    <property type="component" value="Unassembled WGS sequence"/>
</dbReference>
<feature type="non-terminal residue" evidence="1">
    <location>
        <position position="57"/>
    </location>
</feature>
<accession>A0AA40KQF3</accession>
<keyword evidence="2" id="KW-1185">Reference proteome</keyword>
<gene>
    <name evidence="1" type="ORF">K0M31_020118</name>
</gene>
<name>A0AA40KQF3_9HYME</name>
<dbReference type="AlphaFoldDB" id="A0AA40KQF3"/>
<reference evidence="1" key="1">
    <citation type="submission" date="2021-10" db="EMBL/GenBank/DDBJ databases">
        <title>Melipona bicolor Genome sequencing and assembly.</title>
        <authorList>
            <person name="Araujo N.S."/>
            <person name="Arias M.C."/>
        </authorList>
    </citation>
    <scope>NUCLEOTIDE SEQUENCE</scope>
    <source>
        <strain evidence="1">USP_2M_L1-L4_2017</strain>
        <tissue evidence="1">Whole body</tissue>
    </source>
</reference>